<dbReference type="AlphaFoldDB" id="A0A8J7E0F5"/>
<dbReference type="Proteomes" id="UP000654482">
    <property type="component" value="Unassembled WGS sequence"/>
</dbReference>
<evidence type="ECO:0000256" key="2">
    <source>
        <dbReference type="ARBA" id="ARBA00022475"/>
    </source>
</evidence>
<comment type="subcellular location">
    <subcellularLocation>
        <location evidence="1">Cell membrane</location>
        <topology evidence="1">Multi-pass membrane protein</topology>
    </subcellularLocation>
</comment>
<evidence type="ECO:0000259" key="7">
    <source>
        <dbReference type="SMART" id="SM01204"/>
    </source>
</evidence>
<protein>
    <submittedName>
        <fullName evidence="8">FIST C-terminal domain-containing protein</fullName>
    </submittedName>
</protein>
<dbReference type="Pfam" id="PF08495">
    <property type="entry name" value="FIST"/>
    <property type="match status" value="1"/>
</dbReference>
<reference evidence="8" key="1">
    <citation type="submission" date="2020-10" db="EMBL/GenBank/DDBJ databases">
        <authorList>
            <person name="Castelo-Branco R."/>
            <person name="Eusebio N."/>
            <person name="Adriana R."/>
            <person name="Vieira A."/>
            <person name="Brugerolle De Fraissinette N."/>
            <person name="Rezende De Castro R."/>
            <person name="Schneider M.P."/>
            <person name="Vasconcelos V."/>
            <person name="Leao P.N."/>
        </authorList>
    </citation>
    <scope>NUCLEOTIDE SEQUENCE</scope>
    <source>
        <strain evidence="8">LEGE 07157</strain>
    </source>
</reference>
<dbReference type="GO" id="GO:0005886">
    <property type="term" value="C:plasma membrane"/>
    <property type="evidence" value="ECO:0007669"/>
    <property type="project" value="UniProtKB-SubCell"/>
</dbReference>
<name>A0A8J7E0F5_9CYAN</name>
<evidence type="ECO:0000256" key="4">
    <source>
        <dbReference type="ARBA" id="ARBA00022989"/>
    </source>
</evidence>
<keyword evidence="9" id="KW-1185">Reference proteome</keyword>
<feature type="domain" description="FIST C-domain" evidence="7">
    <location>
        <begin position="246"/>
        <end position="390"/>
    </location>
</feature>
<comment type="caution">
    <text evidence="8">The sequence shown here is derived from an EMBL/GenBank/DDBJ whole genome shotgun (WGS) entry which is preliminary data.</text>
</comment>
<dbReference type="EMBL" id="JADEWZ010000059">
    <property type="protein sequence ID" value="MBE9118745.1"/>
    <property type="molecule type" value="Genomic_DNA"/>
</dbReference>
<feature type="domain" description="FIST" evidence="6">
    <location>
        <begin position="31"/>
        <end position="233"/>
    </location>
</feature>
<dbReference type="InterPro" id="IPR019494">
    <property type="entry name" value="FIST_C"/>
</dbReference>
<keyword evidence="3" id="KW-0812">Transmembrane</keyword>
<keyword evidence="2" id="KW-1003">Cell membrane</keyword>
<gene>
    <name evidence="8" type="ORF">IQ249_22920</name>
</gene>
<dbReference type="InterPro" id="IPR013702">
    <property type="entry name" value="FIST_domain_N"/>
</dbReference>
<organism evidence="8 9">
    <name type="scientific">Lusitaniella coriacea LEGE 07157</name>
    <dbReference type="NCBI Taxonomy" id="945747"/>
    <lineage>
        <taxon>Bacteria</taxon>
        <taxon>Bacillati</taxon>
        <taxon>Cyanobacteriota</taxon>
        <taxon>Cyanophyceae</taxon>
        <taxon>Spirulinales</taxon>
        <taxon>Lusitaniellaceae</taxon>
        <taxon>Lusitaniella</taxon>
    </lineage>
</organism>
<dbReference type="PIRSF" id="PIRSF018953">
    <property type="entry name" value="UCP018953"/>
    <property type="match status" value="1"/>
</dbReference>
<dbReference type="InterPro" id="IPR016741">
    <property type="entry name" value="UCP018953"/>
</dbReference>
<evidence type="ECO:0000256" key="3">
    <source>
        <dbReference type="ARBA" id="ARBA00022692"/>
    </source>
</evidence>
<dbReference type="SMART" id="SM01204">
    <property type="entry name" value="FIST_C"/>
    <property type="match status" value="1"/>
</dbReference>
<evidence type="ECO:0000256" key="5">
    <source>
        <dbReference type="ARBA" id="ARBA00023136"/>
    </source>
</evidence>
<dbReference type="SMART" id="SM00897">
    <property type="entry name" value="FIST"/>
    <property type="match status" value="1"/>
</dbReference>
<proteinExistence type="predicted"/>
<sequence length="413" mass="45091">MQWVNAFSTRPSLEAAVTEVVEAAQQALQASADLAIVFISSAFASDYSRLMPLLREQLAGSTIIGCGGGGVVGSSSNLSATYEAEQEPALSLTLAHLPDVEVRTFRILEDELPDLDGPPDAWVELLGIAPEAQSHFILLADPFTSSISDLLQGLDFAYPNSAKVGGLASASMGNRGMSLFCNYSHYEEGIIGVALSGRIEMETIVAQGCRPIGNPYRVVQGERNIITELEETQGDMPSECSSPQPPLQALQTLIQSLSYEDRKLAQHSLFIGIARDEFKQELEQGDFLIRNLLGVDPRIGAIALGDRVRPGQRIQFHLRDAHTSAEDLELWLQKCQARLGDSAVGALMFSCLGRGENLYHKPNFESQLFQQYFKNTALNGFFCNGEIGPVGKTTFLHGYTSVFGIFRQPQDRN</sequence>
<evidence type="ECO:0000313" key="8">
    <source>
        <dbReference type="EMBL" id="MBE9118745.1"/>
    </source>
</evidence>
<keyword evidence="4" id="KW-1133">Transmembrane helix</keyword>
<evidence type="ECO:0000259" key="6">
    <source>
        <dbReference type="SMART" id="SM00897"/>
    </source>
</evidence>
<evidence type="ECO:0000256" key="1">
    <source>
        <dbReference type="ARBA" id="ARBA00004651"/>
    </source>
</evidence>
<evidence type="ECO:0000313" key="9">
    <source>
        <dbReference type="Proteomes" id="UP000654482"/>
    </source>
</evidence>
<keyword evidence="5" id="KW-0472">Membrane</keyword>
<dbReference type="PANTHER" id="PTHR14939">
    <property type="entry name" value="F-BOX ONLY PROTEIN 22"/>
    <property type="match status" value="1"/>
</dbReference>
<dbReference type="PANTHER" id="PTHR14939:SF5">
    <property type="entry name" value="F-BOX ONLY PROTEIN 22"/>
    <property type="match status" value="1"/>
</dbReference>
<accession>A0A8J7E0F5</accession>
<dbReference type="Pfam" id="PF10442">
    <property type="entry name" value="FIST_C"/>
    <property type="match status" value="1"/>
</dbReference>